<dbReference type="InParanoid" id="A0A1J7IWG6"/>
<reference evidence="1 2" key="1">
    <citation type="submission" date="2016-10" db="EMBL/GenBank/DDBJ databases">
        <title>Draft genome sequence of Coniochaeta ligniaria NRRL30616, a lignocellulolytic fungus for bioabatement of inhibitors in plant biomass hydrolysates.</title>
        <authorList>
            <consortium name="DOE Joint Genome Institute"/>
            <person name="Jimenez D.J."/>
            <person name="Hector R.E."/>
            <person name="Riley R."/>
            <person name="Sun H."/>
            <person name="Grigoriev I.V."/>
            <person name="Van Elsas J.D."/>
            <person name="Nichols N.N."/>
        </authorList>
    </citation>
    <scope>NUCLEOTIDE SEQUENCE [LARGE SCALE GENOMIC DNA]</scope>
    <source>
        <strain evidence="1 2">NRRL 30616</strain>
    </source>
</reference>
<accession>A0A1J7IWG6</accession>
<dbReference type="AlphaFoldDB" id="A0A1J7IWG6"/>
<name>A0A1J7IWG6_9PEZI</name>
<sequence length="425" mass="47200">MERSSPSQIGRVQWRCQLLTDEAFDAFEIAPLGQMKDGSIVVDDSGRLQRDLWTGRGHIHVREPGHTPYIPARKDVSEMGNANVDPLTHTGVARLPGGCKPRVGPEQCTDEALQHLRRSAMSRPVASAVALAGAGRGRGLPDDIHLQRIRSCWRRRRGNCRDGMVTRPLPSLGDLNQSPNAVDAVSQVFHVLHLLIQQQQGFLLEDFHARDTKLDAPRDRSKGRTKSANSLCQNLHTFSGLGKARMLVRNNTNLINDLQVCNLNSIIELEPRRGQGRLQLADPPPLSDCPPPRQHYSVTKVDRGRGAGCCSFFSLWLAGTTSVTGSVASWRISRKTACLPRAFLPRPPPRARNQELPSERIQVLQDPLGVEESVDESPGLKWILGVQGLLLYYGVHILEPNGQIRDFVDQGLEFCRGRPQRSCYL</sequence>
<evidence type="ECO:0000313" key="2">
    <source>
        <dbReference type="Proteomes" id="UP000182658"/>
    </source>
</evidence>
<dbReference type="Proteomes" id="UP000182658">
    <property type="component" value="Unassembled WGS sequence"/>
</dbReference>
<evidence type="ECO:0000313" key="1">
    <source>
        <dbReference type="EMBL" id="OIW31645.1"/>
    </source>
</evidence>
<gene>
    <name evidence="1" type="ORF">CONLIGDRAFT_233687</name>
</gene>
<keyword evidence="2" id="KW-1185">Reference proteome</keyword>
<dbReference type="EMBL" id="KV875095">
    <property type="protein sequence ID" value="OIW31645.1"/>
    <property type="molecule type" value="Genomic_DNA"/>
</dbReference>
<proteinExistence type="predicted"/>
<organism evidence="1 2">
    <name type="scientific">Coniochaeta ligniaria NRRL 30616</name>
    <dbReference type="NCBI Taxonomy" id="1408157"/>
    <lineage>
        <taxon>Eukaryota</taxon>
        <taxon>Fungi</taxon>
        <taxon>Dikarya</taxon>
        <taxon>Ascomycota</taxon>
        <taxon>Pezizomycotina</taxon>
        <taxon>Sordariomycetes</taxon>
        <taxon>Sordariomycetidae</taxon>
        <taxon>Coniochaetales</taxon>
        <taxon>Coniochaetaceae</taxon>
        <taxon>Coniochaeta</taxon>
    </lineage>
</organism>
<protein>
    <submittedName>
        <fullName evidence="1">Uncharacterized protein</fullName>
    </submittedName>
</protein>